<name>A0AAE0H0B4_9CHLO</name>
<feature type="non-terminal residue" evidence="1">
    <location>
        <position position="1"/>
    </location>
</feature>
<comment type="caution">
    <text evidence="1">The sequence shown here is derived from an EMBL/GenBank/DDBJ whole genome shotgun (WGS) entry which is preliminary data.</text>
</comment>
<dbReference type="AlphaFoldDB" id="A0AAE0H0B4"/>
<proteinExistence type="predicted"/>
<reference evidence="1 2" key="1">
    <citation type="journal article" date="2015" name="Genome Biol. Evol.">
        <title>Comparative Genomics of a Bacterivorous Green Alga Reveals Evolutionary Causalities and Consequences of Phago-Mixotrophic Mode of Nutrition.</title>
        <authorList>
            <person name="Burns J.A."/>
            <person name="Paasch A."/>
            <person name="Narechania A."/>
            <person name="Kim E."/>
        </authorList>
    </citation>
    <scope>NUCLEOTIDE SEQUENCE [LARGE SCALE GENOMIC DNA]</scope>
    <source>
        <strain evidence="1 2">PLY_AMNH</strain>
    </source>
</reference>
<keyword evidence="2" id="KW-1185">Reference proteome</keyword>
<gene>
    <name evidence="1" type="ORF">CYMTET_4879</name>
</gene>
<dbReference type="Proteomes" id="UP001190700">
    <property type="component" value="Unassembled WGS sequence"/>
</dbReference>
<accession>A0AAE0H0B4</accession>
<evidence type="ECO:0000313" key="1">
    <source>
        <dbReference type="EMBL" id="KAK3287619.1"/>
    </source>
</evidence>
<dbReference type="EMBL" id="LGRX02000782">
    <property type="protein sequence ID" value="KAK3287619.1"/>
    <property type="molecule type" value="Genomic_DNA"/>
</dbReference>
<organism evidence="1 2">
    <name type="scientific">Cymbomonas tetramitiformis</name>
    <dbReference type="NCBI Taxonomy" id="36881"/>
    <lineage>
        <taxon>Eukaryota</taxon>
        <taxon>Viridiplantae</taxon>
        <taxon>Chlorophyta</taxon>
        <taxon>Pyramimonadophyceae</taxon>
        <taxon>Pyramimonadales</taxon>
        <taxon>Pyramimonadaceae</taxon>
        <taxon>Cymbomonas</taxon>
    </lineage>
</organism>
<sequence>EPCVDPKVEKTPEGDEKRILAKAEEVEVAVAEKYTQDATLVLPEVVEAVETAWKGRRWRIRRRMVGSVEGVGVEEVEAEGEGAVVERAVGSEAEEQHTL</sequence>
<protein>
    <submittedName>
        <fullName evidence="1">Uncharacterized protein</fullName>
    </submittedName>
</protein>
<evidence type="ECO:0000313" key="2">
    <source>
        <dbReference type="Proteomes" id="UP001190700"/>
    </source>
</evidence>